<dbReference type="RefSeq" id="XP_033387851.1">
    <property type="nucleotide sequence ID" value="XM_033531704.1"/>
</dbReference>
<dbReference type="GO" id="GO:0016740">
    <property type="term" value="F:transferase activity"/>
    <property type="evidence" value="ECO:0007669"/>
    <property type="project" value="UniProtKB-KW"/>
</dbReference>
<dbReference type="InterPro" id="IPR006598">
    <property type="entry name" value="CAP10"/>
</dbReference>
<gene>
    <name evidence="3" type="ORF">BU24DRAFT_459180</name>
</gene>
<accession>A0A6A5Y1Z0</accession>
<dbReference type="PANTHER" id="PTHR12203">
    <property type="entry name" value="KDEL LYS-ASP-GLU-LEU CONTAINING - RELATED"/>
    <property type="match status" value="1"/>
</dbReference>
<keyword evidence="3" id="KW-0808">Transferase</keyword>
<dbReference type="AlphaFoldDB" id="A0A6A5Y1Z0"/>
<name>A0A6A5Y1Z0_9PLEO</name>
<dbReference type="PANTHER" id="PTHR12203:SF61">
    <property type="entry name" value="CAPSULE PROTEIN"/>
    <property type="match status" value="1"/>
</dbReference>
<evidence type="ECO:0000313" key="4">
    <source>
        <dbReference type="Proteomes" id="UP000799778"/>
    </source>
</evidence>
<keyword evidence="4" id="KW-1185">Reference proteome</keyword>
<feature type="transmembrane region" description="Helical" evidence="1">
    <location>
        <begin position="209"/>
        <end position="229"/>
    </location>
</feature>
<dbReference type="Proteomes" id="UP000799778">
    <property type="component" value="Unassembled WGS sequence"/>
</dbReference>
<evidence type="ECO:0000256" key="1">
    <source>
        <dbReference type="SAM" id="Phobius"/>
    </source>
</evidence>
<feature type="transmembrane region" description="Helical" evidence="1">
    <location>
        <begin position="131"/>
        <end position="158"/>
    </location>
</feature>
<reference evidence="3" key="1">
    <citation type="journal article" date="2020" name="Stud. Mycol.">
        <title>101 Dothideomycetes genomes: a test case for predicting lifestyles and emergence of pathogens.</title>
        <authorList>
            <person name="Haridas S."/>
            <person name="Albert R."/>
            <person name="Binder M."/>
            <person name="Bloem J."/>
            <person name="Labutti K."/>
            <person name="Salamov A."/>
            <person name="Andreopoulos B."/>
            <person name="Baker S."/>
            <person name="Barry K."/>
            <person name="Bills G."/>
            <person name="Bluhm B."/>
            <person name="Cannon C."/>
            <person name="Castanera R."/>
            <person name="Culley D."/>
            <person name="Daum C."/>
            <person name="Ezra D."/>
            <person name="Gonzalez J."/>
            <person name="Henrissat B."/>
            <person name="Kuo A."/>
            <person name="Liang C."/>
            <person name="Lipzen A."/>
            <person name="Lutzoni F."/>
            <person name="Magnuson J."/>
            <person name="Mondo S."/>
            <person name="Nolan M."/>
            <person name="Ohm R."/>
            <person name="Pangilinan J."/>
            <person name="Park H.-J."/>
            <person name="Ramirez L."/>
            <person name="Alfaro M."/>
            <person name="Sun H."/>
            <person name="Tritt A."/>
            <person name="Yoshinaga Y."/>
            <person name="Zwiers L.-H."/>
            <person name="Turgeon B."/>
            <person name="Goodwin S."/>
            <person name="Spatafora J."/>
            <person name="Crous P."/>
            <person name="Grigoriev I."/>
        </authorList>
    </citation>
    <scope>NUCLEOTIDE SEQUENCE</scope>
    <source>
        <strain evidence="3">CBS 175.79</strain>
    </source>
</reference>
<evidence type="ECO:0000313" key="3">
    <source>
        <dbReference type="EMBL" id="KAF2019512.1"/>
    </source>
</evidence>
<dbReference type="Pfam" id="PF05686">
    <property type="entry name" value="Glyco_transf_90"/>
    <property type="match status" value="1"/>
</dbReference>
<keyword evidence="1" id="KW-1133">Transmembrane helix</keyword>
<organism evidence="3 4">
    <name type="scientific">Aaosphaeria arxii CBS 175.79</name>
    <dbReference type="NCBI Taxonomy" id="1450172"/>
    <lineage>
        <taxon>Eukaryota</taxon>
        <taxon>Fungi</taxon>
        <taxon>Dikarya</taxon>
        <taxon>Ascomycota</taxon>
        <taxon>Pezizomycotina</taxon>
        <taxon>Dothideomycetes</taxon>
        <taxon>Pleosporomycetidae</taxon>
        <taxon>Pleosporales</taxon>
        <taxon>Pleosporales incertae sedis</taxon>
        <taxon>Aaosphaeria</taxon>
    </lineage>
</organism>
<proteinExistence type="predicted"/>
<feature type="transmembrane region" description="Helical" evidence="1">
    <location>
        <begin position="235"/>
        <end position="255"/>
    </location>
</feature>
<keyword evidence="1" id="KW-0472">Membrane</keyword>
<evidence type="ECO:0000259" key="2">
    <source>
        <dbReference type="SMART" id="SM00672"/>
    </source>
</evidence>
<feature type="domain" description="Glycosyl transferase CAP10" evidence="2">
    <location>
        <begin position="476"/>
        <end position="763"/>
    </location>
</feature>
<keyword evidence="1" id="KW-0812">Transmembrane</keyword>
<sequence>MRQAVKSSYGHRPLWLAAFGIALVNIFEEQHGILELMPLLGAALLAAKSNPDVKFGGTLLSTLCAHSPQLLFPTFISVLATIVLSREDPYYAISSGIVVFPLIAICFFSIRGSSSAGPLPFDDIHELMGRLSLRVSMILIIFIFGHILIAGPFIYQTIPVLGLALAKAGFWYFVARTIHYASWSFAPYVQAFGVLATRNPFVQTSDSQAVLYVISSLAVLVQVVLMVPARTKAKLAISAFALLPLWSYTTNMAAIKAQQLSARSSFVSSRQHPISALVETSERQFEDLIRRQSSNFTSAYNNYRSKYHADPPPGFEEWYEYAIAQNSSIIDDFDTIHKSISPFLTLSGEEFVKMMDSAFVVEGSELWLCRYSGAKRQTTCQHPTRTNDRHITLSFDRLLHGIGSKLTDIKFLVNHLDEPRVLMPPFQGEGDKAAMQRQLRMVHLSHQPTYDAITQFCSAQHLSEPVQSGEKEQTYELPFIQNFSSSIDLCLHDEYRKQHGLLMGPVSMRLMQGWAPILSTGTLSTMGDILFPSPAYIEDEFQYDSLHDPEWDQKKGSLYWAGSTTGGFASSNDWMNYHRQRFVALGQGLEPRRYSYLVERYGQVAQEKSSFLNARLFEVAFTRILHCETIFCRSQRFYFRTKSWADRNKAFQFKLAFDADGNGISGRFHQLLASNSAPLKQTLLREWHDDRLIPWVHYVPVSQGLAELPEIVSHLTLHEHGQIMAKKIADNGKAWSRKALREVDSSIYLYRLMLELARLQDPERKPL</sequence>
<dbReference type="EMBL" id="ML978067">
    <property type="protein sequence ID" value="KAF2019512.1"/>
    <property type="molecule type" value="Genomic_DNA"/>
</dbReference>
<protein>
    <submittedName>
        <fullName evidence="3">Glycosyltransferase family 90 protein</fullName>
    </submittedName>
</protein>
<feature type="transmembrane region" description="Helical" evidence="1">
    <location>
        <begin position="90"/>
        <end position="110"/>
    </location>
</feature>
<dbReference type="GeneID" id="54289101"/>
<dbReference type="SMART" id="SM00672">
    <property type="entry name" value="CAP10"/>
    <property type="match status" value="1"/>
</dbReference>
<dbReference type="InterPro" id="IPR051091">
    <property type="entry name" value="O-Glucosyltr/Glycosyltrsf_90"/>
</dbReference>
<dbReference type="OrthoDB" id="541052at2759"/>